<keyword evidence="5" id="KW-0165">Cleavage on pair of basic residues</keyword>
<dbReference type="InterPro" id="IPR051989">
    <property type="entry name" value="FKBP-like_isomerase"/>
</dbReference>
<dbReference type="InterPro" id="IPR046357">
    <property type="entry name" value="PPIase_dom_sf"/>
</dbReference>
<keyword evidence="14" id="KW-0472">Membrane</keyword>
<evidence type="ECO:0000256" key="8">
    <source>
        <dbReference type="ARBA" id="ARBA00022729"/>
    </source>
</evidence>
<dbReference type="Pfam" id="PF01421">
    <property type="entry name" value="Reprolysin"/>
    <property type="match status" value="1"/>
</dbReference>
<dbReference type="FunFam" id="3.10.50.40:FF:000002">
    <property type="entry name" value="Peptidylprolyl isomerase"/>
    <property type="match status" value="1"/>
</dbReference>
<keyword evidence="12" id="KW-1133">Transmembrane helix</keyword>
<dbReference type="Pfam" id="PF08516">
    <property type="entry name" value="ADAM_CR"/>
    <property type="match status" value="1"/>
</dbReference>
<evidence type="ECO:0000259" key="24">
    <source>
        <dbReference type="PROSITE" id="PS50059"/>
    </source>
</evidence>
<dbReference type="FunFam" id="3.40.390.10:FF:000014">
    <property type="entry name" value="disintegrin and metalloproteinase domain-containing protein 11"/>
    <property type="match status" value="1"/>
</dbReference>
<evidence type="ECO:0000256" key="16">
    <source>
        <dbReference type="ARBA" id="ARBA00023180"/>
    </source>
</evidence>
<sequence>MQTSGSTEHHAGRAMPAVRRSECTLCRDSVLLSSDYVERDQGIDEDGPDQNMGAEHCYYQGRLRGVKGSWVALSTCHGLRGMFSDGTVSYGIEPLLSGSQQGYSKHFVYHMADVDLLQRSTPDDHSETDAEVEDTMSRETGDNPVATETLRRSKRQVKRGPRTVQTETKYIELMVVNDHDLFVQLRRSVSQTRNFAKAVVNMADAIFKEQLNTRIVLVAMETWSSHNMVSVGEDPLVTLRDFMKYRKESIRERSDTAHLFSGRTFLNSRSGTAYIGGICSLTRGGGVNEYGNVGPMAITLCQSLGQNIGMMWNKHRPAAGDCRCPDPWLGCIMEDTGYYLPRKFSRCSIDEYLRFLQEGGGSCLFNKPSKLLDPPECGNGFVEVGEECDCGSYLECSRSGGACCKKCTLTHDAMCSGGLCCRDCRYELRGSTCREAVGDCDIPETCTGDSSQCPHNVHKLDGYTCETGQGRCYGGRCKTRDGQCQMLWGYNSADRFCYERFNVEGSEKGNCGPDPSGHGWLACQKHDVLCGFLMCTNLSSRPRFGEQQGDLTSLTLYHQNRYLDCRGGHAVLEDGSDLGYVEDGSPCGPNMMCLHHHCLATCSNEMKCICDTDYTGTDCSVFDPVLQPTPMEGPEKYKGPSGTNIIIGSIAGAILFGAIVLGGTGWGFNSTLLLGFPCNPSPVGEVEVVRYSLPAACPREVKSGDHVRYHYNVTLVDGVTFDSSHQKGEPKVGLIGEGRLIAGIEKGIVGMCVNERRKVTVPSHLAYGSAGAGEVVPPDATLVFDLHLLDLWNKADMVVTKTISTPKDCGRSVMRTDFARYHFNGTLLDGTLFDSSYAREQTHDSLVGEGWLIKGLDEGLLGMCVGEVRSILIPPFKGYGEKGLGQEVPSHATLVYSILLVDIHNAKDNISVLNQVVPASCTRKSVVGDYMRYHYNGTFLNGVTFDTSYQRNTTYNTYIGMGYVITGMDQGLLDVCVGETRRVIIPPHLAYGEQGAGKDIPGSAVLVFDVDIIDFHNPKDNITIEIISKPEQCNQTSEADDLIHYHYNCSLMDGTLLFASGNYENHQEALLGADKVIDGLDHGLRGMCVGERRVVTVPPHLGHGEKGATGVPGSAVLVFELELVNLQKGVPPGYLFVWLEDSPAQLFDSLDMNNNKEVPEEEFGEFIKLQVAEGKGRMKPGMDPEAIIADMFKNQDRNHDGLITPDELKLKVEEDQEREAAQHTEL</sequence>
<dbReference type="GO" id="GO:0004222">
    <property type="term" value="F:metalloendopeptidase activity"/>
    <property type="evidence" value="ECO:0007669"/>
    <property type="project" value="InterPro"/>
</dbReference>
<dbReference type="Gene3D" id="4.10.70.10">
    <property type="entry name" value="Disintegrin domain"/>
    <property type="match status" value="1"/>
</dbReference>
<keyword evidence="8" id="KW-0732">Signal</keyword>
<dbReference type="PANTHER" id="PTHR46046:SF3">
    <property type="entry name" value="PEPTIDYL-PROLYL CIS-TRANS ISOMERASE FKBP10"/>
    <property type="match status" value="1"/>
</dbReference>
<evidence type="ECO:0000256" key="10">
    <source>
        <dbReference type="ARBA" id="ARBA00022824"/>
    </source>
</evidence>
<protein>
    <recommendedName>
        <fullName evidence="3 22">peptidylprolyl isomerase</fullName>
        <ecNumber evidence="3 22">5.2.1.8</ecNumber>
    </recommendedName>
</protein>
<dbReference type="InterPro" id="IPR001179">
    <property type="entry name" value="PPIase_FKBP_dom"/>
</dbReference>
<dbReference type="SUPFAM" id="SSF47473">
    <property type="entry name" value="EF-hand"/>
    <property type="match status" value="1"/>
</dbReference>
<dbReference type="Pfam" id="PF00254">
    <property type="entry name" value="FKBP_C"/>
    <property type="match status" value="4"/>
</dbReference>
<dbReference type="Pfam" id="PF00200">
    <property type="entry name" value="Disintegrin"/>
    <property type="match status" value="1"/>
</dbReference>
<dbReference type="PRINTS" id="PR00289">
    <property type="entry name" value="DISINTEGRIN"/>
</dbReference>
<dbReference type="OrthoDB" id="5951731at2759"/>
<dbReference type="PROSITE" id="PS00022">
    <property type="entry name" value="EGF_1"/>
    <property type="match status" value="1"/>
</dbReference>
<keyword evidence="16" id="KW-0325">Glycoprotein</keyword>
<gene>
    <name evidence="28" type="ORF">NHX12_024618</name>
</gene>
<feature type="domain" description="EF-hand" evidence="27">
    <location>
        <begin position="1138"/>
        <end position="1173"/>
    </location>
</feature>
<comment type="subcellular location">
    <subcellularLocation>
        <location evidence="18">Endomembrane system</location>
        <topology evidence="18">Single-pass type I membrane protein</topology>
    </subcellularLocation>
    <subcellularLocation>
        <location evidence="2">Endoplasmic reticulum</location>
    </subcellularLocation>
</comment>
<dbReference type="SUPFAM" id="SSF57552">
    <property type="entry name" value="Blood coagulation inhibitor (disintegrin)"/>
    <property type="match status" value="1"/>
</dbReference>
<feature type="region of interest" description="Disordered" evidence="23">
    <location>
        <begin position="120"/>
        <end position="146"/>
    </location>
</feature>
<dbReference type="PROSITE" id="PS50215">
    <property type="entry name" value="ADAM_MEPRO"/>
    <property type="match status" value="1"/>
</dbReference>
<keyword evidence="15 20" id="KW-1015">Disulfide bond</keyword>
<feature type="domain" description="PPIase FKBP-type" evidence="24">
    <location>
        <begin position="704"/>
        <end position="792"/>
    </location>
</feature>
<keyword evidence="10" id="KW-0256">Endoplasmic reticulum</keyword>
<keyword evidence="11" id="KW-0106">Calcium</keyword>
<dbReference type="PROSITE" id="PS00018">
    <property type="entry name" value="EF_HAND_1"/>
    <property type="match status" value="1"/>
</dbReference>
<accession>A0A9Q0EGD1</accession>
<evidence type="ECO:0000256" key="14">
    <source>
        <dbReference type="ARBA" id="ARBA00023136"/>
    </source>
</evidence>
<name>A0A9Q0EGD1_9TELE</name>
<evidence type="ECO:0000256" key="6">
    <source>
        <dbReference type="ARBA" id="ARBA00022692"/>
    </source>
</evidence>
<dbReference type="PROSITE" id="PS50222">
    <property type="entry name" value="EF_HAND_2"/>
    <property type="match status" value="2"/>
</dbReference>
<dbReference type="InterPro" id="IPR001590">
    <property type="entry name" value="Peptidase_M12B"/>
</dbReference>
<evidence type="ECO:0000256" key="17">
    <source>
        <dbReference type="ARBA" id="ARBA00023235"/>
    </source>
</evidence>
<dbReference type="InterPro" id="IPR036436">
    <property type="entry name" value="Disintegrin_dom_sf"/>
</dbReference>
<feature type="domain" description="PPIase FKBP-type" evidence="24">
    <location>
        <begin position="816"/>
        <end position="904"/>
    </location>
</feature>
<dbReference type="EC" id="5.2.1.8" evidence="3 22"/>
<evidence type="ECO:0000256" key="23">
    <source>
        <dbReference type="SAM" id="MobiDB-lite"/>
    </source>
</evidence>
<feature type="domain" description="PPIase FKBP-type" evidence="24">
    <location>
        <begin position="1040"/>
        <end position="1127"/>
    </location>
</feature>
<dbReference type="SUPFAM" id="SSF54534">
    <property type="entry name" value="FKBP-like"/>
    <property type="match status" value="4"/>
</dbReference>
<dbReference type="PROSITE" id="PS50059">
    <property type="entry name" value="FKBP_PPIASE"/>
    <property type="match status" value="4"/>
</dbReference>
<organism evidence="28 29">
    <name type="scientific">Muraenolepis orangiensis</name>
    <name type="common">Patagonian moray cod</name>
    <dbReference type="NCBI Taxonomy" id="630683"/>
    <lineage>
        <taxon>Eukaryota</taxon>
        <taxon>Metazoa</taxon>
        <taxon>Chordata</taxon>
        <taxon>Craniata</taxon>
        <taxon>Vertebrata</taxon>
        <taxon>Euteleostomi</taxon>
        <taxon>Actinopterygii</taxon>
        <taxon>Neopterygii</taxon>
        <taxon>Teleostei</taxon>
        <taxon>Neoteleostei</taxon>
        <taxon>Acanthomorphata</taxon>
        <taxon>Zeiogadaria</taxon>
        <taxon>Gadariae</taxon>
        <taxon>Gadiformes</taxon>
        <taxon>Muraenolepidoidei</taxon>
        <taxon>Muraenolepididae</taxon>
        <taxon>Muraenolepis</taxon>
    </lineage>
</organism>
<reference evidence="28" key="1">
    <citation type="submission" date="2022-07" db="EMBL/GenBank/DDBJ databases">
        <title>Chromosome-level genome of Muraenolepis orangiensis.</title>
        <authorList>
            <person name="Kim J."/>
        </authorList>
    </citation>
    <scope>NUCLEOTIDE SEQUENCE</scope>
    <source>
        <strain evidence="28">KU_S4_2022</strain>
        <tissue evidence="28">Muscle</tissue>
    </source>
</reference>
<evidence type="ECO:0000256" key="11">
    <source>
        <dbReference type="ARBA" id="ARBA00022837"/>
    </source>
</evidence>
<keyword evidence="6" id="KW-0812">Transmembrane</keyword>
<evidence type="ECO:0000256" key="1">
    <source>
        <dbReference type="ARBA" id="ARBA00000971"/>
    </source>
</evidence>
<dbReference type="InterPro" id="IPR006586">
    <property type="entry name" value="ADAM_Cys-rich"/>
</dbReference>
<dbReference type="GO" id="GO:0006508">
    <property type="term" value="P:proteolysis"/>
    <property type="evidence" value="ECO:0007669"/>
    <property type="project" value="InterPro"/>
</dbReference>
<dbReference type="GO" id="GO:0005783">
    <property type="term" value="C:endoplasmic reticulum"/>
    <property type="evidence" value="ECO:0007669"/>
    <property type="project" value="UniProtKB-SubCell"/>
</dbReference>
<evidence type="ECO:0000256" key="22">
    <source>
        <dbReference type="PROSITE-ProRule" id="PRU00277"/>
    </source>
</evidence>
<dbReference type="FunFam" id="4.10.70.10:FF:000001">
    <property type="entry name" value="Disintegrin and metalloproteinase domain-containing protein 22"/>
    <property type="match status" value="1"/>
</dbReference>
<feature type="domain" description="Disintegrin" evidence="25">
    <location>
        <begin position="374"/>
        <end position="461"/>
    </location>
</feature>
<dbReference type="CDD" id="cd04269">
    <property type="entry name" value="ZnMc_adamalysin_II_like"/>
    <property type="match status" value="1"/>
</dbReference>
<evidence type="ECO:0000313" key="29">
    <source>
        <dbReference type="Proteomes" id="UP001148018"/>
    </source>
</evidence>
<dbReference type="PROSITE" id="PS00427">
    <property type="entry name" value="DISINTEGRIN_1"/>
    <property type="match status" value="1"/>
</dbReference>
<evidence type="ECO:0000256" key="9">
    <source>
        <dbReference type="ARBA" id="ARBA00022737"/>
    </source>
</evidence>
<dbReference type="PROSITE" id="PS50214">
    <property type="entry name" value="DISINTEGRIN_2"/>
    <property type="match status" value="1"/>
</dbReference>
<dbReference type="InterPro" id="IPR018247">
    <property type="entry name" value="EF_Hand_1_Ca_BS"/>
</dbReference>
<dbReference type="PANTHER" id="PTHR46046">
    <property type="entry name" value="PEPTIDYLPROLYL ISOMERASE"/>
    <property type="match status" value="1"/>
</dbReference>
<evidence type="ECO:0000256" key="5">
    <source>
        <dbReference type="ARBA" id="ARBA00022685"/>
    </source>
</evidence>
<comment type="caution">
    <text evidence="28">The sequence shown here is derived from an EMBL/GenBank/DDBJ whole genome shotgun (WGS) entry which is preliminary data.</text>
</comment>
<dbReference type="InterPro" id="IPR011992">
    <property type="entry name" value="EF-hand-dom_pair"/>
</dbReference>
<evidence type="ECO:0000313" key="28">
    <source>
        <dbReference type="EMBL" id="KAJ3607567.1"/>
    </source>
</evidence>
<evidence type="ECO:0000259" key="27">
    <source>
        <dbReference type="PROSITE" id="PS50222"/>
    </source>
</evidence>
<keyword evidence="7" id="KW-0479">Metal-binding</keyword>
<dbReference type="SMART" id="SM00608">
    <property type="entry name" value="ACR"/>
    <property type="match status" value="1"/>
</dbReference>
<dbReference type="Gene3D" id="3.10.50.40">
    <property type="match status" value="4"/>
</dbReference>
<feature type="disulfide bond" evidence="20">
    <location>
        <begin position="433"/>
        <end position="453"/>
    </location>
</feature>
<evidence type="ECO:0000259" key="25">
    <source>
        <dbReference type="PROSITE" id="PS50214"/>
    </source>
</evidence>
<keyword evidence="13 22" id="KW-0697">Rotamase</keyword>
<dbReference type="GO" id="GO:0003755">
    <property type="term" value="F:peptidyl-prolyl cis-trans isomerase activity"/>
    <property type="evidence" value="ECO:0007669"/>
    <property type="project" value="UniProtKB-KW"/>
</dbReference>
<evidence type="ECO:0000256" key="18">
    <source>
        <dbReference type="ARBA" id="ARBA00046288"/>
    </source>
</evidence>
<dbReference type="AlphaFoldDB" id="A0A9Q0EGD1"/>
<dbReference type="InterPro" id="IPR034027">
    <property type="entry name" value="Reprolysin_adamalysin"/>
</dbReference>
<dbReference type="Gene3D" id="3.40.390.10">
    <property type="entry name" value="Collagenase (Catalytic Domain)"/>
    <property type="match status" value="1"/>
</dbReference>
<proteinExistence type="predicted"/>
<evidence type="ECO:0000259" key="26">
    <source>
        <dbReference type="PROSITE" id="PS50215"/>
    </source>
</evidence>
<dbReference type="GO" id="GO:0005509">
    <property type="term" value="F:calcium ion binding"/>
    <property type="evidence" value="ECO:0007669"/>
    <property type="project" value="InterPro"/>
</dbReference>
<dbReference type="SUPFAM" id="SSF55486">
    <property type="entry name" value="Metalloproteases ('zincins'), catalytic domain"/>
    <property type="match status" value="1"/>
</dbReference>
<dbReference type="SMART" id="SM00050">
    <property type="entry name" value="DISIN"/>
    <property type="match status" value="1"/>
</dbReference>
<keyword evidence="9" id="KW-0677">Repeat</keyword>
<evidence type="ECO:0000256" key="13">
    <source>
        <dbReference type="ARBA" id="ARBA00023110"/>
    </source>
</evidence>
<dbReference type="InterPro" id="IPR000742">
    <property type="entry name" value="EGF"/>
</dbReference>
<evidence type="ECO:0000256" key="4">
    <source>
        <dbReference type="ARBA" id="ARBA00022536"/>
    </source>
</evidence>
<evidence type="ECO:0000256" key="12">
    <source>
        <dbReference type="ARBA" id="ARBA00022989"/>
    </source>
</evidence>
<feature type="domain" description="Peptidase M12B" evidence="26">
    <location>
        <begin position="169"/>
        <end position="368"/>
    </location>
</feature>
<evidence type="ECO:0000256" key="15">
    <source>
        <dbReference type="ARBA" id="ARBA00023157"/>
    </source>
</evidence>
<evidence type="ECO:0000256" key="19">
    <source>
        <dbReference type="ARBA" id="ARBA00055986"/>
    </source>
</evidence>
<comment type="caution">
    <text evidence="21">Lacks conserved residue(s) required for the propagation of feature annotation.</text>
</comment>
<dbReference type="InterPro" id="IPR018358">
    <property type="entry name" value="Disintegrin_CS"/>
</dbReference>
<evidence type="ECO:0000256" key="2">
    <source>
        <dbReference type="ARBA" id="ARBA00004240"/>
    </source>
</evidence>
<evidence type="ECO:0000256" key="20">
    <source>
        <dbReference type="PROSITE-ProRule" id="PRU00068"/>
    </source>
</evidence>
<dbReference type="InterPro" id="IPR002048">
    <property type="entry name" value="EF_hand_dom"/>
</dbReference>
<feature type="domain" description="PPIase FKBP-type" evidence="24">
    <location>
        <begin position="928"/>
        <end position="1016"/>
    </location>
</feature>
<comment type="function">
    <text evidence="19">PPIases accelerate the folding of proteins during protein synthesis.</text>
</comment>
<dbReference type="InterPro" id="IPR001762">
    <property type="entry name" value="Disintegrin_dom"/>
</dbReference>
<comment type="catalytic activity">
    <reaction evidence="1 22">
        <text>[protein]-peptidylproline (omega=180) = [protein]-peptidylproline (omega=0)</text>
        <dbReference type="Rhea" id="RHEA:16237"/>
        <dbReference type="Rhea" id="RHEA-COMP:10747"/>
        <dbReference type="Rhea" id="RHEA-COMP:10748"/>
        <dbReference type="ChEBI" id="CHEBI:83833"/>
        <dbReference type="ChEBI" id="CHEBI:83834"/>
        <dbReference type="EC" id="5.2.1.8"/>
    </reaction>
</comment>
<dbReference type="InterPro" id="IPR024079">
    <property type="entry name" value="MetalloPept_cat_dom_sf"/>
</dbReference>
<evidence type="ECO:0000256" key="7">
    <source>
        <dbReference type="ARBA" id="ARBA00022723"/>
    </source>
</evidence>
<dbReference type="EMBL" id="JANIIK010000040">
    <property type="protein sequence ID" value="KAJ3607567.1"/>
    <property type="molecule type" value="Genomic_DNA"/>
</dbReference>
<keyword evidence="17 22" id="KW-0413">Isomerase</keyword>
<dbReference type="SMART" id="SM00054">
    <property type="entry name" value="EFh"/>
    <property type="match status" value="2"/>
</dbReference>
<feature type="domain" description="EF-hand" evidence="27">
    <location>
        <begin position="1183"/>
        <end position="1218"/>
    </location>
</feature>
<evidence type="ECO:0000256" key="3">
    <source>
        <dbReference type="ARBA" id="ARBA00013194"/>
    </source>
</evidence>
<keyword evidence="4" id="KW-0245">EGF-like domain</keyword>
<dbReference type="Gene3D" id="1.10.238.10">
    <property type="entry name" value="EF-hand"/>
    <property type="match status" value="1"/>
</dbReference>
<keyword evidence="29" id="KW-1185">Reference proteome</keyword>
<dbReference type="Proteomes" id="UP001148018">
    <property type="component" value="Unassembled WGS sequence"/>
</dbReference>
<evidence type="ECO:0000256" key="21">
    <source>
        <dbReference type="PROSITE-ProRule" id="PRU00276"/>
    </source>
</evidence>